<dbReference type="EMBL" id="LLXH01000147">
    <property type="protein sequence ID" value="PKC71883.1"/>
    <property type="molecule type" value="Genomic_DNA"/>
</dbReference>
<accession>A0A2N0S8J3</accession>
<feature type="compositionally biased region" description="Low complexity" evidence="1">
    <location>
        <begin position="342"/>
        <end position="353"/>
    </location>
</feature>
<feature type="compositionally biased region" description="Polar residues" evidence="1">
    <location>
        <begin position="325"/>
        <end position="341"/>
    </location>
</feature>
<sequence>MEILNKTSKEKPRNLADFNKYHDHVTISTIDSATKSEEIDDRVIYMDEIEKRKEAYGICGECNEPGTGEKWCQPCNAKRFEENFKNWTSGNKDIDELIQYSQLNAVYSLKCLEWIPFEKFQNVTYITRGGFSKIYSAEWPEGYIWYWDIENQKWERDINHKVALKSLDNSSEICTDFINEEPVNSSDLSSFQVNSENLMNQLSKILIDPFKLFLRKPRVDNDISTPSKKLHATILYNSWCAKTEKSVFSNRLGISYTVKYQANWHKNVLSIGKRCSFPVEKDYTYPIPRLFSNTNIHYKIFAITNMTTTTSALFLRDPIPQDTSHTMTKSQSLKLNNLTQESTTSSSSTSTDTTPIIMEPDFVTPDDLLLFVPNVLYIQEILKRRIENPLHQVVMVGSENLKRLKSAHDHAARAPMEAERNRKKIIDESNVRKCLELLSTNLTNAWI</sequence>
<reference evidence="3 4" key="2">
    <citation type="submission" date="2017-10" db="EMBL/GenBank/DDBJ databases">
        <title>Genome analyses suggest a sexual origin of heterokaryosis in a supposedly ancient asexual fungus.</title>
        <authorList>
            <person name="Corradi N."/>
            <person name="Sedzielewska K."/>
            <person name="Noel J."/>
            <person name="Charron P."/>
            <person name="Farinelli L."/>
            <person name="Marton T."/>
            <person name="Kruger M."/>
            <person name="Pelin A."/>
            <person name="Brachmann A."/>
            <person name="Corradi N."/>
        </authorList>
    </citation>
    <scope>NUCLEOTIDE SEQUENCE [LARGE SCALE GENOMIC DNA]</scope>
    <source>
        <strain evidence="3 4">A1</strain>
    </source>
</reference>
<comment type="caution">
    <text evidence="3">The sequence shown here is derived from an EMBL/GenBank/DDBJ whole genome shotgun (WGS) entry which is preliminary data.</text>
</comment>
<name>A0A2N0S8J3_9GLOM</name>
<dbReference type="VEuPathDB" id="FungiDB:FUN_001017"/>
<dbReference type="VEuPathDB" id="FungiDB:RhiirFUN_001658"/>
<evidence type="ECO:0000259" key="2">
    <source>
        <dbReference type="Pfam" id="PF26638"/>
    </source>
</evidence>
<dbReference type="InterPro" id="IPR058524">
    <property type="entry name" value="DUF8211"/>
</dbReference>
<gene>
    <name evidence="3" type="ORF">RhiirA1_453033</name>
</gene>
<dbReference type="Proteomes" id="UP000232688">
    <property type="component" value="Unassembled WGS sequence"/>
</dbReference>
<feature type="domain" description="DUF8211" evidence="2">
    <location>
        <begin position="231"/>
        <end position="273"/>
    </location>
</feature>
<evidence type="ECO:0000256" key="1">
    <source>
        <dbReference type="SAM" id="MobiDB-lite"/>
    </source>
</evidence>
<protein>
    <recommendedName>
        <fullName evidence="2">DUF8211 domain-containing protein</fullName>
    </recommendedName>
</protein>
<evidence type="ECO:0000313" key="3">
    <source>
        <dbReference type="EMBL" id="PKC71883.1"/>
    </source>
</evidence>
<dbReference type="Gene3D" id="1.10.10.1010">
    <property type="entry name" value="Intein homing endonuclease, domain IV"/>
    <property type="match status" value="1"/>
</dbReference>
<dbReference type="VEuPathDB" id="FungiDB:RhiirA1_453033"/>
<organism evidence="3 4">
    <name type="scientific">Rhizophagus irregularis</name>
    <dbReference type="NCBI Taxonomy" id="588596"/>
    <lineage>
        <taxon>Eukaryota</taxon>
        <taxon>Fungi</taxon>
        <taxon>Fungi incertae sedis</taxon>
        <taxon>Mucoromycota</taxon>
        <taxon>Glomeromycotina</taxon>
        <taxon>Glomeromycetes</taxon>
        <taxon>Glomerales</taxon>
        <taxon>Glomeraceae</taxon>
        <taxon>Rhizophagus</taxon>
    </lineage>
</organism>
<reference evidence="3 4" key="1">
    <citation type="submission" date="2017-10" db="EMBL/GenBank/DDBJ databases">
        <title>Extensive intraspecific genome diversity in a model arbuscular mycorrhizal fungus.</title>
        <authorList>
            <person name="Chen E.C.H."/>
            <person name="Morin E."/>
            <person name="Baudet D."/>
            <person name="Noel J."/>
            <person name="Ndikumana S."/>
            <person name="Charron P."/>
            <person name="St-Onge C."/>
            <person name="Giorgi J."/>
            <person name="Grigoriev I.V."/>
            <person name="Roux C."/>
            <person name="Martin F.M."/>
            <person name="Corradi N."/>
        </authorList>
    </citation>
    <scope>NUCLEOTIDE SEQUENCE [LARGE SCALE GENOMIC DNA]</scope>
    <source>
        <strain evidence="3 4">A1</strain>
    </source>
</reference>
<dbReference type="Pfam" id="PF26638">
    <property type="entry name" value="DUF8211"/>
    <property type="match status" value="1"/>
</dbReference>
<feature type="region of interest" description="Disordered" evidence="1">
    <location>
        <begin position="325"/>
        <end position="353"/>
    </location>
</feature>
<evidence type="ECO:0000313" key="4">
    <source>
        <dbReference type="Proteomes" id="UP000232688"/>
    </source>
</evidence>
<proteinExistence type="predicted"/>
<dbReference type="AlphaFoldDB" id="A0A2N0S8J3"/>